<evidence type="ECO:0000256" key="1">
    <source>
        <dbReference type="SAM" id="SignalP"/>
    </source>
</evidence>
<dbReference type="InterPro" id="IPR027056">
    <property type="entry name" value="Gluconate_2DH_su3"/>
</dbReference>
<feature type="signal peptide" evidence="1">
    <location>
        <begin position="1"/>
        <end position="25"/>
    </location>
</feature>
<name>A0A5C7FPP9_9BACT</name>
<sequence length="238" mass="26561">MDRRTTIKNLLAGAAGAALLTQATACEAPADLAEVTEAKAAGYGMRLPHELKHDARIANDSFFTDAEKTDLGILADIITPGTETEPKATDCGVVDFFEFIALDMPDYHQNILRGGLGWLNIEASKRFGRYFSELTEAERIQIVDDIAYPEDAKGTEFEAGSKFFDRVRYLTLTGYFTSKKGIKTLDYQGNSPNVWDGVPQEVLDKHGLAYDPKYLDKYVDQSKRDIQAEWDDEMNLIT</sequence>
<keyword evidence="1" id="KW-0732">Signal</keyword>
<dbReference type="Pfam" id="PF13618">
    <property type="entry name" value="Gluconate_2-dh3"/>
    <property type="match status" value="1"/>
</dbReference>
<feature type="chain" id="PRO_5022725433" evidence="1">
    <location>
        <begin position="26"/>
        <end position="238"/>
    </location>
</feature>
<keyword evidence="3" id="KW-1185">Reference proteome</keyword>
<dbReference type="OrthoDB" id="129242at2"/>
<dbReference type="Proteomes" id="UP000321907">
    <property type="component" value="Unassembled WGS sequence"/>
</dbReference>
<protein>
    <submittedName>
        <fullName evidence="2">Gluconate 2-dehydrogenase subunit 3 family protein</fullName>
    </submittedName>
</protein>
<dbReference type="EMBL" id="VOXD01000012">
    <property type="protein sequence ID" value="TXF89698.1"/>
    <property type="molecule type" value="Genomic_DNA"/>
</dbReference>
<gene>
    <name evidence="2" type="ORF">FUA23_09620</name>
</gene>
<dbReference type="AlphaFoldDB" id="A0A5C7FPP9"/>
<reference evidence="2 3" key="1">
    <citation type="submission" date="2019-08" db="EMBL/GenBank/DDBJ databases">
        <title>Lewinella sp. strain SSH13 Genome sequencing and assembly.</title>
        <authorList>
            <person name="Kim I."/>
        </authorList>
    </citation>
    <scope>NUCLEOTIDE SEQUENCE [LARGE SCALE GENOMIC DNA]</scope>
    <source>
        <strain evidence="2 3">SSH13</strain>
    </source>
</reference>
<accession>A0A5C7FPP9</accession>
<dbReference type="RefSeq" id="WP_147930528.1">
    <property type="nucleotide sequence ID" value="NZ_VOXD01000012.1"/>
</dbReference>
<comment type="caution">
    <text evidence="2">The sequence shown here is derived from an EMBL/GenBank/DDBJ whole genome shotgun (WGS) entry which is preliminary data.</text>
</comment>
<evidence type="ECO:0000313" key="3">
    <source>
        <dbReference type="Proteomes" id="UP000321907"/>
    </source>
</evidence>
<evidence type="ECO:0000313" key="2">
    <source>
        <dbReference type="EMBL" id="TXF89698.1"/>
    </source>
</evidence>
<organism evidence="2 3">
    <name type="scientific">Neolewinella aurantiaca</name>
    <dbReference type="NCBI Taxonomy" id="2602767"/>
    <lineage>
        <taxon>Bacteria</taxon>
        <taxon>Pseudomonadati</taxon>
        <taxon>Bacteroidota</taxon>
        <taxon>Saprospiria</taxon>
        <taxon>Saprospirales</taxon>
        <taxon>Lewinellaceae</taxon>
        <taxon>Neolewinella</taxon>
    </lineage>
</organism>
<proteinExistence type="predicted"/>